<dbReference type="GO" id="GO:0050661">
    <property type="term" value="F:NADP binding"/>
    <property type="evidence" value="ECO:0007669"/>
    <property type="project" value="InterPro"/>
</dbReference>
<dbReference type="HAMAP" id="MF_00222">
    <property type="entry name" value="Shikimate_DH_AroE"/>
    <property type="match status" value="1"/>
</dbReference>
<dbReference type="Proteomes" id="UP000000483">
    <property type="component" value="Chromosome"/>
</dbReference>
<feature type="binding site" evidence="8">
    <location>
        <begin position="19"/>
        <end position="21"/>
    </location>
    <ligand>
        <name>shikimate</name>
        <dbReference type="ChEBI" id="CHEBI:36208"/>
    </ligand>
</feature>
<feature type="binding site" evidence="8">
    <location>
        <position position="80"/>
    </location>
    <ligand>
        <name>NADP(+)</name>
        <dbReference type="ChEBI" id="CHEBI:58349"/>
    </ligand>
</feature>
<proteinExistence type="inferred from homology"/>
<dbReference type="Gene3D" id="3.40.50.10860">
    <property type="entry name" value="Leucine Dehydrogenase, chain A, domain 1"/>
    <property type="match status" value="1"/>
</dbReference>
<dbReference type="STRING" id="880072.Desac_0648"/>
<dbReference type="Pfam" id="PF18317">
    <property type="entry name" value="SDH_C"/>
    <property type="match status" value="1"/>
</dbReference>
<dbReference type="InterPro" id="IPR036291">
    <property type="entry name" value="NAD(P)-bd_dom_sf"/>
</dbReference>
<dbReference type="InterPro" id="IPR011342">
    <property type="entry name" value="Shikimate_DH"/>
</dbReference>
<dbReference type="Pfam" id="PF08501">
    <property type="entry name" value="Shikimate_dh_N"/>
    <property type="match status" value="1"/>
</dbReference>
<feature type="active site" description="Proton acceptor" evidence="8">
    <location>
        <position position="68"/>
    </location>
</feature>
<evidence type="ECO:0000256" key="6">
    <source>
        <dbReference type="ARBA" id="ARBA00023141"/>
    </source>
</evidence>
<evidence type="ECO:0000259" key="9">
    <source>
        <dbReference type="Pfam" id="PF08501"/>
    </source>
</evidence>
<dbReference type="GO" id="GO:0009073">
    <property type="term" value="P:aromatic amino acid family biosynthetic process"/>
    <property type="evidence" value="ECO:0007669"/>
    <property type="project" value="UniProtKB-KW"/>
</dbReference>
<feature type="binding site" evidence="8">
    <location>
        <begin position="127"/>
        <end position="131"/>
    </location>
    <ligand>
        <name>NADP(+)</name>
        <dbReference type="ChEBI" id="CHEBI:58349"/>
    </ligand>
</feature>
<dbReference type="GO" id="GO:0019632">
    <property type="term" value="P:shikimate metabolic process"/>
    <property type="evidence" value="ECO:0007669"/>
    <property type="project" value="InterPro"/>
</dbReference>
<gene>
    <name evidence="8" type="primary">aroE</name>
    <name evidence="11" type="ordered locus">Desac_0648</name>
</gene>
<feature type="binding site" evidence="8">
    <location>
        <position position="235"/>
    </location>
    <ligand>
        <name>NADP(+)</name>
        <dbReference type="ChEBI" id="CHEBI:58349"/>
    </ligand>
</feature>
<keyword evidence="3 8" id="KW-0028">Amino-acid biosynthesis</keyword>
<dbReference type="EMBL" id="CP002629">
    <property type="protein sequence ID" value="AEB08530.1"/>
    <property type="molecule type" value="Genomic_DNA"/>
</dbReference>
<dbReference type="GO" id="GO:0009423">
    <property type="term" value="P:chorismate biosynthetic process"/>
    <property type="evidence" value="ECO:0007669"/>
    <property type="project" value="UniProtKB-UniRule"/>
</dbReference>
<dbReference type="RefSeq" id="WP_013705643.1">
    <property type="nucleotide sequence ID" value="NC_015388.1"/>
</dbReference>
<dbReference type="PANTHER" id="PTHR21089">
    <property type="entry name" value="SHIKIMATE DEHYDROGENASE"/>
    <property type="match status" value="1"/>
</dbReference>
<feature type="binding site" evidence="8">
    <location>
        <position position="89"/>
    </location>
    <ligand>
        <name>shikimate</name>
        <dbReference type="ChEBI" id="CHEBI:36208"/>
    </ligand>
</feature>
<reference evidence="12" key="2">
    <citation type="submission" date="2011-03" db="EMBL/GenBank/DDBJ databases">
        <title>The complete genome of Desulfobacca acetoxidans DSM 11109.</title>
        <authorList>
            <consortium name="US DOE Joint Genome Institute (JGI-PGF)"/>
            <person name="Lucas S."/>
            <person name="Copeland A."/>
            <person name="Lapidus A."/>
            <person name="Bruce D."/>
            <person name="Goodwin L."/>
            <person name="Pitluck S."/>
            <person name="Peters L."/>
            <person name="Kyrpides N."/>
            <person name="Mavromatis K."/>
            <person name="Ivanova N."/>
            <person name="Ovchinnikova G."/>
            <person name="Teshima H."/>
            <person name="Detter J.C."/>
            <person name="Han C."/>
            <person name="Land M."/>
            <person name="Hauser L."/>
            <person name="Markowitz V."/>
            <person name="Cheng J.-F."/>
            <person name="Hugenholtz P."/>
            <person name="Woyke T."/>
            <person name="Wu D."/>
            <person name="Spring S."/>
            <person name="Schueler E."/>
            <person name="Brambilla E."/>
            <person name="Klenk H.-P."/>
            <person name="Eisen J.A."/>
        </authorList>
    </citation>
    <scope>NUCLEOTIDE SEQUENCE [LARGE SCALE GENOMIC DNA]</scope>
    <source>
        <strain evidence="12">ATCC 700848 / DSM 11109 / ASRB2</strain>
    </source>
</reference>
<evidence type="ECO:0000256" key="4">
    <source>
        <dbReference type="ARBA" id="ARBA00022857"/>
    </source>
</evidence>
<feature type="binding site" evidence="8">
    <location>
        <position position="64"/>
    </location>
    <ligand>
        <name>shikimate</name>
        <dbReference type="ChEBI" id="CHEBI:36208"/>
    </ligand>
</feature>
<dbReference type="EC" id="1.1.1.25" evidence="2 8"/>
<dbReference type="NCBIfam" id="NF001319">
    <property type="entry name" value="PRK00258.3-3"/>
    <property type="match status" value="1"/>
</dbReference>
<comment type="caution">
    <text evidence="8">Lacks conserved residue(s) required for the propagation of feature annotation.</text>
</comment>
<dbReference type="UniPathway" id="UPA00053">
    <property type="reaction ID" value="UER00087"/>
</dbReference>
<dbReference type="GO" id="GO:0004764">
    <property type="term" value="F:shikimate 3-dehydrogenase (NADP+) activity"/>
    <property type="evidence" value="ECO:0007669"/>
    <property type="project" value="UniProtKB-UniRule"/>
</dbReference>
<dbReference type="PANTHER" id="PTHR21089:SF1">
    <property type="entry name" value="BIFUNCTIONAL 3-DEHYDROQUINATE DEHYDRATASE_SHIKIMATE DEHYDROGENASE, CHLOROPLASTIC"/>
    <property type="match status" value="1"/>
</dbReference>
<dbReference type="InterPro" id="IPR046346">
    <property type="entry name" value="Aminoacid_DH-like_N_sf"/>
</dbReference>
<evidence type="ECO:0000313" key="11">
    <source>
        <dbReference type="EMBL" id="AEB08530.1"/>
    </source>
</evidence>
<evidence type="ECO:0000256" key="2">
    <source>
        <dbReference type="ARBA" id="ARBA00012962"/>
    </source>
</evidence>
<comment type="catalytic activity">
    <reaction evidence="7 8">
        <text>shikimate + NADP(+) = 3-dehydroshikimate + NADPH + H(+)</text>
        <dbReference type="Rhea" id="RHEA:17737"/>
        <dbReference type="ChEBI" id="CHEBI:15378"/>
        <dbReference type="ChEBI" id="CHEBI:16630"/>
        <dbReference type="ChEBI" id="CHEBI:36208"/>
        <dbReference type="ChEBI" id="CHEBI:57783"/>
        <dbReference type="ChEBI" id="CHEBI:58349"/>
        <dbReference type="EC" id="1.1.1.25"/>
    </reaction>
</comment>
<dbReference type="eggNOG" id="COG0169">
    <property type="taxonomic scope" value="Bacteria"/>
</dbReference>
<dbReference type="InterPro" id="IPR022893">
    <property type="entry name" value="Shikimate_DH_fam"/>
</dbReference>
<dbReference type="OrthoDB" id="9792692at2"/>
<protein>
    <recommendedName>
        <fullName evidence="2 8">Shikimate dehydrogenase (NADP(+))</fullName>
        <shortName evidence="8">SDH</shortName>
        <ecNumber evidence="2 8">1.1.1.25</ecNumber>
    </recommendedName>
</protein>
<dbReference type="GO" id="GO:0008652">
    <property type="term" value="P:amino acid biosynthetic process"/>
    <property type="evidence" value="ECO:0007669"/>
    <property type="project" value="UniProtKB-KW"/>
</dbReference>
<dbReference type="HOGENOM" id="CLU_044063_1_1_7"/>
<keyword evidence="6 8" id="KW-0057">Aromatic amino acid biosynthesis</keyword>
<keyword evidence="12" id="KW-1185">Reference proteome</keyword>
<keyword evidence="5 8" id="KW-0560">Oxidoreductase</keyword>
<comment type="subunit">
    <text evidence="8">Homodimer.</text>
</comment>
<sequence>MITGATIIFGILGRPVAHSLSPAMHNAAFAALGLNAVYVPFAVQDLVAAVQGLRGLNIGGVSVTIPFKEEIIPLLDEVDEEAQTIGAVNTVVNRQGWLWGCNTDWQGALTPLQEQIALSGQQIMVLGAGGAGRAIVYAVRRAAGLVTVADLNPDRARNLAQEFGVACLPLEEIDQSTATVLINASPVGMAPHIEATPLPARCLDRFQVVMDIVYQPLQTRLLREAAARGARTIDGLQMLIHQGARQFELFTGQPSPVETMRRAALEALGKERAES</sequence>
<dbReference type="NCBIfam" id="TIGR00507">
    <property type="entry name" value="aroE"/>
    <property type="match status" value="1"/>
</dbReference>
<evidence type="ECO:0000256" key="5">
    <source>
        <dbReference type="ARBA" id="ARBA00023002"/>
    </source>
</evidence>
<feature type="domain" description="Shikimate dehydrogenase substrate binding N-terminal" evidence="9">
    <location>
        <begin position="11"/>
        <end position="91"/>
    </location>
</feature>
<feature type="binding site" evidence="8">
    <location>
        <position position="214"/>
    </location>
    <ligand>
        <name>shikimate</name>
        <dbReference type="ChEBI" id="CHEBI:36208"/>
    </ligand>
</feature>
<organism evidence="11 12">
    <name type="scientific">Desulfobacca acetoxidans (strain ATCC 700848 / DSM 11109 / ASRB2)</name>
    <dbReference type="NCBI Taxonomy" id="880072"/>
    <lineage>
        <taxon>Bacteria</taxon>
        <taxon>Pseudomonadati</taxon>
        <taxon>Thermodesulfobacteriota</taxon>
        <taxon>Desulfobaccia</taxon>
        <taxon>Desulfobaccales</taxon>
        <taxon>Desulfobaccaceae</taxon>
        <taxon>Desulfobacca</taxon>
    </lineage>
</organism>
<evidence type="ECO:0000313" key="12">
    <source>
        <dbReference type="Proteomes" id="UP000000483"/>
    </source>
</evidence>
<keyword evidence="4 8" id="KW-0521">NADP</keyword>
<comment type="similarity">
    <text evidence="8">Belongs to the shikimate dehydrogenase family.</text>
</comment>
<feature type="binding site" evidence="8">
    <location>
        <position position="104"/>
    </location>
    <ligand>
        <name>shikimate</name>
        <dbReference type="ChEBI" id="CHEBI:36208"/>
    </ligand>
</feature>
<dbReference type="InterPro" id="IPR013708">
    <property type="entry name" value="Shikimate_DH-bd_N"/>
</dbReference>
<evidence type="ECO:0000259" key="10">
    <source>
        <dbReference type="Pfam" id="PF18317"/>
    </source>
</evidence>
<evidence type="ECO:0000256" key="3">
    <source>
        <dbReference type="ARBA" id="ARBA00022605"/>
    </source>
</evidence>
<dbReference type="InterPro" id="IPR041121">
    <property type="entry name" value="SDH_C"/>
</dbReference>
<feature type="domain" description="SDH C-terminal" evidence="10">
    <location>
        <begin position="235"/>
        <end position="265"/>
    </location>
</feature>
<dbReference type="SUPFAM" id="SSF53223">
    <property type="entry name" value="Aminoacid dehydrogenase-like, N-terminal domain"/>
    <property type="match status" value="1"/>
</dbReference>
<comment type="function">
    <text evidence="8">Involved in the biosynthesis of the chorismate, which leads to the biosynthesis of aromatic amino acids. Catalyzes the reversible NADPH linked reduction of 3-dehydroshikimate (DHSA) to yield shikimate (SA).</text>
</comment>
<dbReference type="AlphaFoldDB" id="F2NGB7"/>
<dbReference type="KEGG" id="dao:Desac_0648"/>
<evidence type="ECO:0000256" key="8">
    <source>
        <dbReference type="HAMAP-Rule" id="MF_00222"/>
    </source>
</evidence>
<dbReference type="Gene3D" id="3.40.50.720">
    <property type="entry name" value="NAD(P)-binding Rossmann-like Domain"/>
    <property type="match status" value="1"/>
</dbReference>
<accession>F2NGB7</accession>
<dbReference type="CDD" id="cd01065">
    <property type="entry name" value="NAD_bind_Shikimate_DH"/>
    <property type="match status" value="1"/>
</dbReference>
<reference evidence="11 12" key="1">
    <citation type="journal article" date="2011" name="Stand. Genomic Sci.">
        <title>Complete genome sequence of the acetate-degrading sulfate reducer Desulfobacca acetoxidans type strain (ASRB2).</title>
        <authorList>
            <person name="Goker M."/>
            <person name="Teshima H."/>
            <person name="Lapidus A."/>
            <person name="Nolan M."/>
            <person name="Lucas S."/>
            <person name="Hammon N."/>
            <person name="Deshpande S."/>
            <person name="Cheng J.F."/>
            <person name="Tapia R."/>
            <person name="Han C."/>
            <person name="Goodwin L."/>
            <person name="Pitluck S."/>
            <person name="Huntemann M."/>
            <person name="Liolios K."/>
            <person name="Ivanova N."/>
            <person name="Pagani I."/>
            <person name="Mavromatis K."/>
            <person name="Ovchinikova G."/>
            <person name="Pati A."/>
            <person name="Chen A."/>
            <person name="Palaniappan K."/>
            <person name="Land M."/>
            <person name="Hauser L."/>
            <person name="Brambilla E.M."/>
            <person name="Rohde M."/>
            <person name="Spring S."/>
            <person name="Detter J.C."/>
            <person name="Woyke T."/>
            <person name="Bristow J."/>
            <person name="Eisen J.A."/>
            <person name="Markowitz V."/>
            <person name="Hugenholtz P."/>
            <person name="Kyrpides N.C."/>
            <person name="Klenk H.P."/>
        </authorList>
    </citation>
    <scope>NUCLEOTIDE SEQUENCE [LARGE SCALE GENOMIC DNA]</scope>
    <source>
        <strain evidence="12">ATCC 700848 / DSM 11109 / ASRB2</strain>
    </source>
</reference>
<feature type="binding site" evidence="8">
    <location>
        <position position="242"/>
    </location>
    <ligand>
        <name>shikimate</name>
        <dbReference type="ChEBI" id="CHEBI:36208"/>
    </ligand>
</feature>
<dbReference type="SUPFAM" id="SSF51735">
    <property type="entry name" value="NAD(P)-binding Rossmann-fold domains"/>
    <property type="match status" value="1"/>
</dbReference>
<evidence type="ECO:0000256" key="1">
    <source>
        <dbReference type="ARBA" id="ARBA00004871"/>
    </source>
</evidence>
<comment type="pathway">
    <text evidence="1 8">Metabolic intermediate biosynthesis; chorismate biosynthesis; chorismate from D-erythrose 4-phosphate and phosphoenolpyruvate: step 4/7.</text>
</comment>
<evidence type="ECO:0000256" key="7">
    <source>
        <dbReference type="ARBA" id="ARBA00049442"/>
    </source>
</evidence>
<feature type="binding site" evidence="8">
    <location>
        <position position="212"/>
    </location>
    <ligand>
        <name>NADP(+)</name>
        <dbReference type="ChEBI" id="CHEBI:58349"/>
    </ligand>
</feature>
<name>F2NGB7_DESAR</name>